<sequence length="277" mass="31685">MHAQESQSPTCPVTAYTQPVQLQGKPGLRYLSYNIGVGVSHFYLRISSQEEYYQSMTIHVEAKCFLWTLCSLFRGLSRVPENVLADHLANEMETYCLRSNIELKKALLDFCEYYDFICTKPTVWVLHYLTTSGASCESRIIGVYATKADGVTAVESELGGRIYSKSIYKRESENNVQYIWSNYSLTELKKMMDAFDAWEGEGVSYWQVPQELIEYWTLEERTLKGSLQNMSPVRKRYVLIRGISCEGRECTNRTRPNPITFSGPSTSTRIKVKNSAS</sequence>
<evidence type="ECO:0000313" key="2">
    <source>
        <dbReference type="EMBL" id="KAJ7319985.1"/>
    </source>
</evidence>
<dbReference type="Pfam" id="PF19321">
    <property type="entry name" value="KCTD18_C"/>
    <property type="match status" value="1"/>
</dbReference>
<proteinExistence type="predicted"/>
<feature type="domain" description="BTB/POZ" evidence="1">
    <location>
        <begin position="95"/>
        <end position="277"/>
    </location>
</feature>
<evidence type="ECO:0000313" key="3">
    <source>
        <dbReference type="Proteomes" id="UP001142489"/>
    </source>
</evidence>
<dbReference type="Proteomes" id="UP001142489">
    <property type="component" value="Unassembled WGS sequence"/>
</dbReference>
<feature type="non-terminal residue" evidence="2">
    <location>
        <position position="277"/>
    </location>
</feature>
<comment type="caution">
    <text evidence="2">The sequence shown here is derived from an EMBL/GenBank/DDBJ whole genome shotgun (WGS) entry which is preliminary data.</text>
</comment>
<dbReference type="AlphaFoldDB" id="A0A9Q1AYU6"/>
<dbReference type="OrthoDB" id="2414723at2759"/>
<dbReference type="EMBL" id="JAPFRF010000010">
    <property type="protein sequence ID" value="KAJ7319985.1"/>
    <property type="molecule type" value="Genomic_DNA"/>
</dbReference>
<keyword evidence="3" id="KW-1185">Reference proteome</keyword>
<accession>A0A9Q1AYU6</accession>
<name>A0A9Q1AYU6_9SAUR</name>
<organism evidence="2 3">
    <name type="scientific">Phrynocephalus forsythii</name>
    <dbReference type="NCBI Taxonomy" id="171643"/>
    <lineage>
        <taxon>Eukaryota</taxon>
        <taxon>Metazoa</taxon>
        <taxon>Chordata</taxon>
        <taxon>Craniata</taxon>
        <taxon>Vertebrata</taxon>
        <taxon>Euteleostomi</taxon>
        <taxon>Lepidosauria</taxon>
        <taxon>Squamata</taxon>
        <taxon>Bifurcata</taxon>
        <taxon>Unidentata</taxon>
        <taxon>Episquamata</taxon>
        <taxon>Toxicofera</taxon>
        <taxon>Iguania</taxon>
        <taxon>Acrodonta</taxon>
        <taxon>Agamidae</taxon>
        <taxon>Agaminae</taxon>
        <taxon>Phrynocephalus</taxon>
    </lineage>
</organism>
<gene>
    <name evidence="2" type="ORF">JRQ81_019496</name>
</gene>
<protein>
    <recommendedName>
        <fullName evidence="1">BTB/POZ domain-containing protein</fullName>
    </recommendedName>
</protein>
<evidence type="ECO:0000259" key="1">
    <source>
        <dbReference type="Pfam" id="PF19321"/>
    </source>
</evidence>
<dbReference type="InterPro" id="IPR045704">
    <property type="entry name" value="KCTD18_C"/>
</dbReference>
<reference evidence="2" key="1">
    <citation type="journal article" date="2023" name="DNA Res.">
        <title>Chromosome-level genome assembly of Phrynocephalus forsythii using third-generation DNA sequencing and Hi-C analysis.</title>
        <authorList>
            <person name="Qi Y."/>
            <person name="Zhao W."/>
            <person name="Zhao Y."/>
            <person name="Niu C."/>
            <person name="Cao S."/>
            <person name="Zhang Y."/>
        </authorList>
    </citation>
    <scope>NUCLEOTIDE SEQUENCE</scope>
    <source>
        <tissue evidence="2">Muscle</tissue>
    </source>
</reference>